<dbReference type="Gene3D" id="3.40.50.1000">
    <property type="entry name" value="HAD superfamily/HAD-like"/>
    <property type="match status" value="1"/>
</dbReference>
<sequence length="299" mass="31094">MTSHPTPTPHTAPARSAGPAAGPTVVACDLDRTLIYSRAAMALPDGPEPGLVCVEHYDGAPLSYVTERAERLLVELAASAVVVPTTTRTRAQLARIRIPGPPSRYAIAANGGILLVDGEPDAAWTAAVRELLAATSVPLADVREHMRTAFDDAWTLSRREAEELFCYAVVERAALPAGFVADLSGWAAERGWTVSLQGRKLYVVPSALTKGAAVTALAGRVGAARVLAAGDSLLDADLLEAAHAGVRPAHGELAESGWTRPHVAVTPRAGILAGEDVLTWLLAEVARGTVGTRAGSATV</sequence>
<dbReference type="STRING" id="1408250.Q760_18015"/>
<reference evidence="2 3" key="1">
    <citation type="submission" date="2013-10" db="EMBL/GenBank/DDBJ databases">
        <authorList>
            <person name="Wang G."/>
            <person name="Zhuang W."/>
        </authorList>
    </citation>
    <scope>NUCLEOTIDE SEQUENCE [LARGE SCALE GENOMIC DNA]</scope>
    <source>
        <strain evidence="2 3">DSM 20118</strain>
    </source>
</reference>
<keyword evidence="3" id="KW-1185">Reference proteome</keyword>
<organism evidence="2 3">
    <name type="scientific">Cellulomonas cellasea DSM 20118</name>
    <dbReference type="NCBI Taxonomy" id="1408250"/>
    <lineage>
        <taxon>Bacteria</taxon>
        <taxon>Bacillati</taxon>
        <taxon>Actinomycetota</taxon>
        <taxon>Actinomycetes</taxon>
        <taxon>Micrococcales</taxon>
        <taxon>Cellulomonadaceae</taxon>
        <taxon>Cellulomonas</taxon>
    </lineage>
</organism>
<dbReference type="InterPro" id="IPR023214">
    <property type="entry name" value="HAD_sf"/>
</dbReference>
<accession>A0A0A0B656</accession>
<proteinExistence type="predicted"/>
<gene>
    <name evidence="2" type="ORF">Q760_18015</name>
</gene>
<evidence type="ECO:0000313" key="2">
    <source>
        <dbReference type="EMBL" id="KGM01673.1"/>
    </source>
</evidence>
<dbReference type="SUPFAM" id="SSF56784">
    <property type="entry name" value="HAD-like"/>
    <property type="match status" value="1"/>
</dbReference>
<name>A0A0A0B656_9CELL</name>
<protein>
    <recommendedName>
        <fullName evidence="4">HAD family hydrolase</fullName>
    </recommendedName>
</protein>
<evidence type="ECO:0000256" key="1">
    <source>
        <dbReference type="SAM" id="MobiDB-lite"/>
    </source>
</evidence>
<evidence type="ECO:0000313" key="3">
    <source>
        <dbReference type="Proteomes" id="UP000029833"/>
    </source>
</evidence>
<comment type="caution">
    <text evidence="2">The sequence shown here is derived from an EMBL/GenBank/DDBJ whole genome shotgun (WGS) entry which is preliminary data.</text>
</comment>
<dbReference type="RefSeq" id="WP_052104231.1">
    <property type="nucleotide sequence ID" value="NZ_AXNT01000090.1"/>
</dbReference>
<dbReference type="AlphaFoldDB" id="A0A0A0B656"/>
<feature type="compositionally biased region" description="Pro residues" evidence="1">
    <location>
        <begin position="1"/>
        <end position="10"/>
    </location>
</feature>
<evidence type="ECO:0008006" key="4">
    <source>
        <dbReference type="Google" id="ProtNLM"/>
    </source>
</evidence>
<dbReference type="InterPro" id="IPR036412">
    <property type="entry name" value="HAD-like_sf"/>
</dbReference>
<feature type="region of interest" description="Disordered" evidence="1">
    <location>
        <begin position="1"/>
        <end position="22"/>
    </location>
</feature>
<dbReference type="EMBL" id="AXNT01000090">
    <property type="protein sequence ID" value="KGM01673.1"/>
    <property type="molecule type" value="Genomic_DNA"/>
</dbReference>
<feature type="compositionally biased region" description="Low complexity" evidence="1">
    <location>
        <begin position="11"/>
        <end position="22"/>
    </location>
</feature>
<dbReference type="OrthoDB" id="1666512at2"/>
<dbReference type="Proteomes" id="UP000029833">
    <property type="component" value="Unassembled WGS sequence"/>
</dbReference>